<reference evidence="2" key="1">
    <citation type="submission" date="2020-09" db="EMBL/GenBank/DDBJ databases">
        <title>Nocardioides sp. strain MJB4 16S ribosomal RNA gene Genome sequencing and assembly.</title>
        <authorList>
            <person name="Kim I."/>
        </authorList>
    </citation>
    <scope>NUCLEOTIDE SEQUENCE</scope>
    <source>
        <strain evidence="2">MJB4</strain>
    </source>
</reference>
<dbReference type="PROSITE" id="PS50995">
    <property type="entry name" value="HTH_MARR_2"/>
    <property type="match status" value="1"/>
</dbReference>
<evidence type="ECO:0000313" key="3">
    <source>
        <dbReference type="Proteomes" id="UP000616839"/>
    </source>
</evidence>
<dbReference type="GO" id="GO:0006950">
    <property type="term" value="P:response to stress"/>
    <property type="evidence" value="ECO:0007669"/>
    <property type="project" value="TreeGrafter"/>
</dbReference>
<accession>A0A927Q0G2</accession>
<dbReference type="Proteomes" id="UP000616839">
    <property type="component" value="Unassembled WGS sequence"/>
</dbReference>
<dbReference type="Gene3D" id="1.10.10.10">
    <property type="entry name" value="Winged helix-like DNA-binding domain superfamily/Winged helix DNA-binding domain"/>
    <property type="match status" value="1"/>
</dbReference>
<gene>
    <name evidence="2" type="ORF">IE331_04570</name>
</gene>
<dbReference type="AlphaFoldDB" id="A0A927Q0G2"/>
<dbReference type="SMART" id="SM00347">
    <property type="entry name" value="HTH_MARR"/>
    <property type="match status" value="1"/>
</dbReference>
<proteinExistence type="predicted"/>
<dbReference type="InterPro" id="IPR039422">
    <property type="entry name" value="MarR/SlyA-like"/>
</dbReference>
<dbReference type="PANTHER" id="PTHR33164">
    <property type="entry name" value="TRANSCRIPTIONAL REGULATOR, MARR FAMILY"/>
    <property type="match status" value="1"/>
</dbReference>
<keyword evidence="3" id="KW-1185">Reference proteome</keyword>
<dbReference type="InterPro" id="IPR000835">
    <property type="entry name" value="HTH_MarR-typ"/>
</dbReference>
<dbReference type="SUPFAM" id="SSF46785">
    <property type="entry name" value="Winged helix' DNA-binding domain"/>
    <property type="match status" value="1"/>
</dbReference>
<name>A0A927Q0G2_9ACTN</name>
<feature type="domain" description="HTH marR-type" evidence="1">
    <location>
        <begin position="1"/>
        <end position="156"/>
    </location>
</feature>
<sequence>MTEGLHLVVPEEVRWLDPEQQRAWRAFCVGTTLLFDRLDDELRAEVGIGMNEYEVLVRLSEAEDNRMRMSTLADAMCFSRSRITHTIARMQRDGLVERTAACDDGRGIIAQLTDRGMSTLVEAAPTHVSGVRAHIVDLAEAGDFAALGRVMDAVVDQLAAAHPEADLR</sequence>
<dbReference type="PANTHER" id="PTHR33164:SF99">
    <property type="entry name" value="MARR FAMILY REGULATORY PROTEIN"/>
    <property type="match status" value="1"/>
</dbReference>
<dbReference type="GO" id="GO:0003700">
    <property type="term" value="F:DNA-binding transcription factor activity"/>
    <property type="evidence" value="ECO:0007669"/>
    <property type="project" value="InterPro"/>
</dbReference>
<evidence type="ECO:0000259" key="1">
    <source>
        <dbReference type="PROSITE" id="PS50995"/>
    </source>
</evidence>
<dbReference type="InterPro" id="IPR036390">
    <property type="entry name" value="WH_DNA-bd_sf"/>
</dbReference>
<dbReference type="InterPro" id="IPR036388">
    <property type="entry name" value="WH-like_DNA-bd_sf"/>
</dbReference>
<organism evidence="2 3">
    <name type="scientific">Nocardioides donggukensis</name>
    <dbReference type="NCBI Taxonomy" id="2774019"/>
    <lineage>
        <taxon>Bacteria</taxon>
        <taxon>Bacillati</taxon>
        <taxon>Actinomycetota</taxon>
        <taxon>Actinomycetes</taxon>
        <taxon>Propionibacteriales</taxon>
        <taxon>Nocardioidaceae</taxon>
        <taxon>Nocardioides</taxon>
    </lineage>
</organism>
<protein>
    <submittedName>
        <fullName evidence="2">MarR family transcriptional regulator</fullName>
    </submittedName>
</protein>
<comment type="caution">
    <text evidence="2">The sequence shown here is derived from an EMBL/GenBank/DDBJ whole genome shotgun (WGS) entry which is preliminary data.</text>
</comment>
<dbReference type="EMBL" id="JACYXZ010000001">
    <property type="protein sequence ID" value="MBD8868892.1"/>
    <property type="molecule type" value="Genomic_DNA"/>
</dbReference>
<dbReference type="Pfam" id="PF01047">
    <property type="entry name" value="MarR"/>
    <property type="match status" value="1"/>
</dbReference>
<dbReference type="RefSeq" id="WP_192140890.1">
    <property type="nucleotide sequence ID" value="NZ_JACYXZ010000001.1"/>
</dbReference>
<evidence type="ECO:0000313" key="2">
    <source>
        <dbReference type="EMBL" id="MBD8868892.1"/>
    </source>
</evidence>